<organism evidence="1 2">
    <name type="scientific">Pyrenophora tritici-repentis</name>
    <dbReference type="NCBI Taxonomy" id="45151"/>
    <lineage>
        <taxon>Eukaryota</taxon>
        <taxon>Fungi</taxon>
        <taxon>Dikarya</taxon>
        <taxon>Ascomycota</taxon>
        <taxon>Pezizomycotina</taxon>
        <taxon>Dothideomycetes</taxon>
        <taxon>Pleosporomycetidae</taxon>
        <taxon>Pleosporales</taxon>
        <taxon>Pleosporineae</taxon>
        <taxon>Pleosporaceae</taxon>
        <taxon>Pyrenophora</taxon>
    </lineage>
</organism>
<gene>
    <name evidence="1" type="ORF">PtrM4_067070</name>
</gene>
<dbReference type="KEGG" id="ptrr:6341336"/>
<name>A0A834S360_9PLEO</name>
<dbReference type="OMA" id="PPIREMI"/>
<protein>
    <recommendedName>
        <fullName evidence="3">HTH CENPB-type domain-containing protein</fullName>
    </recommendedName>
</protein>
<dbReference type="GeneID" id="6341336"/>
<evidence type="ECO:0000313" key="2">
    <source>
        <dbReference type="Proteomes" id="UP000245464"/>
    </source>
</evidence>
<dbReference type="AlphaFoldDB" id="A0A834S360"/>
<reference evidence="1 2" key="1">
    <citation type="journal article" date="2018" name="BMC Genomics">
        <title>Comparative genomics of the wheat fungal pathogen Pyrenophora tritici-repentis reveals chromosomal variations and genome plasticity.</title>
        <authorList>
            <person name="Moolhuijzen P."/>
            <person name="See P.T."/>
            <person name="Hane J.K."/>
            <person name="Shi G."/>
            <person name="Liu Z."/>
            <person name="Oliver R.P."/>
            <person name="Moffat C.S."/>
        </authorList>
    </citation>
    <scope>NUCLEOTIDE SEQUENCE [LARGE SCALE GENOMIC DNA]</scope>
    <source>
        <strain evidence="1">M4</strain>
    </source>
</reference>
<proteinExistence type="predicted"/>
<evidence type="ECO:0008006" key="3">
    <source>
        <dbReference type="Google" id="ProtNLM"/>
    </source>
</evidence>
<dbReference type="EMBL" id="NQIK02000002">
    <property type="protein sequence ID" value="KAF7575083.1"/>
    <property type="molecule type" value="Genomic_DNA"/>
</dbReference>
<accession>A0A834S360</accession>
<evidence type="ECO:0000313" key="1">
    <source>
        <dbReference type="EMBL" id="KAF7575083.1"/>
    </source>
</evidence>
<dbReference type="RefSeq" id="XP_001933444.1">
    <property type="nucleotide sequence ID" value="XM_001933409.1"/>
</dbReference>
<sequence length="99" mass="11318">MAPIDDAIADLESQEPGEKIVLAEFARKWGVSRATLSRRWRRVTGPRSNGYAQQQAISPQQELELVRYIKTLTERGLPPIREMIRNFLSEVAHQQLSES</sequence>
<dbReference type="Proteomes" id="UP000245464">
    <property type="component" value="Chromosome 2"/>
</dbReference>
<comment type="caution">
    <text evidence="1">The sequence shown here is derived from an EMBL/GenBank/DDBJ whole genome shotgun (WGS) entry which is preliminary data.</text>
</comment>